<evidence type="ECO:0000313" key="11">
    <source>
        <dbReference type="EMBL" id="JAV93105.1"/>
    </source>
</evidence>
<evidence type="ECO:0000256" key="5">
    <source>
        <dbReference type="ARBA" id="ARBA00023065"/>
    </source>
</evidence>
<dbReference type="GO" id="GO:0022841">
    <property type="term" value="F:potassium ion leak channel activity"/>
    <property type="evidence" value="ECO:0007669"/>
    <property type="project" value="TreeGrafter"/>
</dbReference>
<dbReference type="PRINTS" id="PR01333">
    <property type="entry name" value="2POREKCHANEL"/>
</dbReference>
<dbReference type="GO" id="GO:0015271">
    <property type="term" value="F:outward rectifier potassium channel activity"/>
    <property type="evidence" value="ECO:0007669"/>
    <property type="project" value="TreeGrafter"/>
</dbReference>
<dbReference type="AlphaFoldDB" id="A0A1Y1N912"/>
<evidence type="ECO:0000256" key="6">
    <source>
        <dbReference type="ARBA" id="ARBA00023136"/>
    </source>
</evidence>
<feature type="transmembrane region" description="Helical" evidence="9">
    <location>
        <begin position="131"/>
        <end position="150"/>
    </location>
</feature>
<feature type="transmembrane region" description="Helical" evidence="9">
    <location>
        <begin position="280"/>
        <end position="301"/>
    </location>
</feature>
<dbReference type="KEGG" id="ppyr:116163338"/>
<evidence type="ECO:0000256" key="7">
    <source>
        <dbReference type="ARBA" id="ARBA00023303"/>
    </source>
</evidence>
<keyword evidence="5 8" id="KW-0406">Ion transport</keyword>
<accession>A0A1Y1N912</accession>
<keyword evidence="3 8" id="KW-0812">Transmembrane</keyword>
<feature type="transmembrane region" description="Helical" evidence="9">
    <location>
        <begin position="162"/>
        <end position="181"/>
    </location>
</feature>
<comment type="subcellular location">
    <subcellularLocation>
        <location evidence="1">Membrane</location>
        <topology evidence="1">Multi-pass membrane protein</topology>
    </subcellularLocation>
</comment>
<evidence type="ECO:0000256" key="3">
    <source>
        <dbReference type="ARBA" id="ARBA00022692"/>
    </source>
</evidence>
<dbReference type="GeneID" id="116163338"/>
<dbReference type="GO" id="GO:0005886">
    <property type="term" value="C:plasma membrane"/>
    <property type="evidence" value="ECO:0007669"/>
    <property type="project" value="TreeGrafter"/>
</dbReference>
<keyword evidence="7 8" id="KW-0407">Ion channel</keyword>
<dbReference type="PANTHER" id="PTHR11003">
    <property type="entry name" value="POTASSIUM CHANNEL, SUBFAMILY K"/>
    <property type="match status" value="1"/>
</dbReference>
<dbReference type="OrthoDB" id="297496at2759"/>
<evidence type="ECO:0000256" key="2">
    <source>
        <dbReference type="ARBA" id="ARBA00022448"/>
    </source>
</evidence>
<dbReference type="SUPFAM" id="SSF81324">
    <property type="entry name" value="Voltage-gated potassium channels"/>
    <property type="match status" value="2"/>
</dbReference>
<evidence type="ECO:0000256" key="1">
    <source>
        <dbReference type="ARBA" id="ARBA00004141"/>
    </source>
</evidence>
<keyword evidence="2 8" id="KW-0813">Transport</keyword>
<dbReference type="Gene3D" id="1.10.287.70">
    <property type="match status" value="1"/>
</dbReference>
<dbReference type="RefSeq" id="XP_031333085.1">
    <property type="nucleotide sequence ID" value="XM_031477225.1"/>
</dbReference>
<dbReference type="PANTHER" id="PTHR11003:SF87">
    <property type="entry name" value="POTASSIUM CHANNEL DOMAIN-CONTAINING PROTEIN"/>
    <property type="match status" value="1"/>
</dbReference>
<dbReference type="InterPro" id="IPR013099">
    <property type="entry name" value="K_chnl_dom"/>
</dbReference>
<feature type="transmembrane region" description="Helical" evidence="9">
    <location>
        <begin position="37"/>
        <end position="62"/>
    </location>
</feature>
<sequence length="339" mass="38933">MDYEGGDFFRSSVRSKASSSLSDLGSREKIKDCCRKVIAFMCTQVGVGGLVVGYTVVGAFAFRYIERQNKAFQFNVHFEGCLNDIWKIAHQINTVNEPLFRTRMDTVLLEYQNKMVKLFREGFRGRTPEEIWSFPAALMFSLSIITMIGYGNMTPKTQWGKALTVIYAVFGIPLYILYFMNMGEVLAGCFKWVYTRLYECSSEDFEEEEKARRIVVPSRACLWVIGGYVLTGTVMFAIWERWNYLDSVYFCVTSLCKIGFGDLVPGANIQDSKGGSQTKLVINFMYMLVGLGLVAMCYNLMREEIRVKAKEFREDLTQCLEDTRTRFLYCFGRCGCRNF</sequence>
<dbReference type="GO" id="GO:0030322">
    <property type="term" value="P:stabilization of membrane potential"/>
    <property type="evidence" value="ECO:0007669"/>
    <property type="project" value="TreeGrafter"/>
</dbReference>
<comment type="similarity">
    <text evidence="8">Belongs to the two pore domain potassium channel (TC 1.A.1.8) family.</text>
</comment>
<evidence type="ECO:0000256" key="9">
    <source>
        <dbReference type="SAM" id="Phobius"/>
    </source>
</evidence>
<proteinExistence type="inferred from homology"/>
<organism evidence="11">
    <name type="scientific">Photinus pyralis</name>
    <name type="common">Common eastern firefly</name>
    <name type="synonym">Lampyris pyralis</name>
    <dbReference type="NCBI Taxonomy" id="7054"/>
    <lineage>
        <taxon>Eukaryota</taxon>
        <taxon>Metazoa</taxon>
        <taxon>Ecdysozoa</taxon>
        <taxon>Arthropoda</taxon>
        <taxon>Hexapoda</taxon>
        <taxon>Insecta</taxon>
        <taxon>Pterygota</taxon>
        <taxon>Neoptera</taxon>
        <taxon>Endopterygota</taxon>
        <taxon>Coleoptera</taxon>
        <taxon>Polyphaga</taxon>
        <taxon>Elateriformia</taxon>
        <taxon>Elateroidea</taxon>
        <taxon>Lampyridae</taxon>
        <taxon>Lampyrinae</taxon>
        <taxon>Photinus</taxon>
    </lineage>
</organism>
<feature type="transmembrane region" description="Helical" evidence="9">
    <location>
        <begin position="220"/>
        <end position="239"/>
    </location>
</feature>
<keyword evidence="4 9" id="KW-1133">Transmembrane helix</keyword>
<dbReference type="InterPro" id="IPR003280">
    <property type="entry name" value="2pore_dom_K_chnl"/>
</dbReference>
<protein>
    <recommendedName>
        <fullName evidence="10">Potassium channel domain-containing protein</fullName>
    </recommendedName>
</protein>
<keyword evidence="6 9" id="KW-0472">Membrane</keyword>
<dbReference type="EMBL" id="GEZM01012207">
    <property type="protein sequence ID" value="JAV93105.1"/>
    <property type="molecule type" value="Transcribed_RNA"/>
</dbReference>
<evidence type="ECO:0000256" key="8">
    <source>
        <dbReference type="RuleBase" id="RU003857"/>
    </source>
</evidence>
<name>A0A1Y1N912_PHOPY</name>
<evidence type="ECO:0000259" key="10">
    <source>
        <dbReference type="Pfam" id="PF07885"/>
    </source>
</evidence>
<evidence type="ECO:0000256" key="4">
    <source>
        <dbReference type="ARBA" id="ARBA00022989"/>
    </source>
</evidence>
<dbReference type="Pfam" id="PF07885">
    <property type="entry name" value="Ion_trans_2"/>
    <property type="match status" value="2"/>
</dbReference>
<reference evidence="11" key="1">
    <citation type="journal article" date="2016" name="Sci. Rep.">
        <title>Molecular characterization of firefly nuptial gifts: a multi-omics approach sheds light on postcopulatory sexual selection.</title>
        <authorList>
            <person name="Al-Wathiqui N."/>
            <person name="Fallon T.R."/>
            <person name="South A."/>
            <person name="Weng J.K."/>
            <person name="Lewis S.M."/>
        </authorList>
    </citation>
    <scope>NUCLEOTIDE SEQUENCE</scope>
</reference>
<feature type="domain" description="Potassium channel" evidence="10">
    <location>
        <begin position="225"/>
        <end position="303"/>
    </location>
</feature>
<feature type="domain" description="Potassium channel" evidence="10">
    <location>
        <begin position="129"/>
        <end position="186"/>
    </location>
</feature>